<accession>A0A5M3X8K2</accession>
<name>A0A5M3X8K2_9ACTN</name>
<comment type="caution">
    <text evidence="1">The sequence shown here is derived from an EMBL/GenBank/DDBJ whole genome shotgun (WGS) entry which is preliminary data.</text>
</comment>
<protein>
    <submittedName>
        <fullName evidence="1">Uncharacterized protein</fullName>
    </submittedName>
</protein>
<proteinExistence type="predicted"/>
<keyword evidence="2" id="KW-1185">Reference proteome</keyword>
<evidence type="ECO:0000313" key="2">
    <source>
        <dbReference type="Proteomes" id="UP000377595"/>
    </source>
</evidence>
<organism evidence="1 2">
    <name type="scientific">Acrocarpospora pleiomorpha</name>
    <dbReference type="NCBI Taxonomy" id="90975"/>
    <lineage>
        <taxon>Bacteria</taxon>
        <taxon>Bacillati</taxon>
        <taxon>Actinomycetota</taxon>
        <taxon>Actinomycetes</taxon>
        <taxon>Streptosporangiales</taxon>
        <taxon>Streptosporangiaceae</taxon>
        <taxon>Acrocarpospora</taxon>
    </lineage>
</organism>
<dbReference type="AlphaFoldDB" id="A0A5M3X8K2"/>
<reference evidence="1 2" key="1">
    <citation type="submission" date="2019-10" db="EMBL/GenBank/DDBJ databases">
        <title>Whole genome shotgun sequence of Acrocarpospora pleiomorpha NBRC 16267.</title>
        <authorList>
            <person name="Ichikawa N."/>
            <person name="Kimura A."/>
            <person name="Kitahashi Y."/>
            <person name="Komaki H."/>
            <person name="Oguchi A."/>
        </authorList>
    </citation>
    <scope>NUCLEOTIDE SEQUENCE [LARGE SCALE GENOMIC DNA]</scope>
    <source>
        <strain evidence="1 2">NBRC 16267</strain>
    </source>
</reference>
<dbReference type="OrthoDB" id="9809746at2"/>
<sequence>MTASVVIDRAGLVRLADVAPDWLRRTEPEPIFDAVREVVAGRPPARG</sequence>
<gene>
    <name evidence="1" type="ORF">Aple_009200</name>
</gene>
<evidence type="ECO:0000313" key="1">
    <source>
        <dbReference type="EMBL" id="GES18025.1"/>
    </source>
</evidence>
<dbReference type="Proteomes" id="UP000377595">
    <property type="component" value="Unassembled WGS sequence"/>
</dbReference>
<dbReference type="EMBL" id="BLAF01000006">
    <property type="protein sequence ID" value="GES18025.1"/>
    <property type="molecule type" value="Genomic_DNA"/>
</dbReference>
<dbReference type="RefSeq" id="WP_155343180.1">
    <property type="nucleotide sequence ID" value="NZ_BAAAHM010000017.1"/>
</dbReference>